<evidence type="ECO:0008006" key="6">
    <source>
        <dbReference type="Google" id="ProtNLM"/>
    </source>
</evidence>
<evidence type="ECO:0000313" key="5">
    <source>
        <dbReference type="Proteomes" id="UP000741863"/>
    </source>
</evidence>
<evidence type="ECO:0000259" key="3">
    <source>
        <dbReference type="Pfam" id="PF22888"/>
    </source>
</evidence>
<evidence type="ECO:0000313" key="4">
    <source>
        <dbReference type="EMBL" id="MBM7633004.1"/>
    </source>
</evidence>
<evidence type="ECO:0000259" key="2">
    <source>
        <dbReference type="Pfam" id="PF04389"/>
    </source>
</evidence>
<feature type="domain" description="FIMAH" evidence="3">
    <location>
        <begin position="33"/>
        <end position="110"/>
    </location>
</feature>
<dbReference type="Proteomes" id="UP000741863">
    <property type="component" value="Unassembled WGS sequence"/>
</dbReference>
<dbReference type="SUPFAM" id="SSF53187">
    <property type="entry name" value="Zn-dependent exopeptidases"/>
    <property type="match status" value="1"/>
</dbReference>
<keyword evidence="5" id="KW-1185">Reference proteome</keyword>
<dbReference type="PANTHER" id="PTHR12147">
    <property type="entry name" value="METALLOPEPTIDASE M28 FAMILY MEMBER"/>
    <property type="match status" value="1"/>
</dbReference>
<organism evidence="4 5">
    <name type="scientific">Geomicrobium sediminis</name>
    <dbReference type="NCBI Taxonomy" id="1347788"/>
    <lineage>
        <taxon>Bacteria</taxon>
        <taxon>Bacillati</taxon>
        <taxon>Bacillota</taxon>
        <taxon>Bacilli</taxon>
        <taxon>Bacillales</taxon>
        <taxon>Geomicrobium</taxon>
    </lineage>
</organism>
<proteinExistence type="predicted"/>
<sequence length="378" mass="42128">MKMFSRLAMIVLAGGLMTTTPSYAAEDSPYTASELQSLITDLEAEGHFDSSHVYRQLSVHATTLSHYENQGSNEKLVRHTGGFHNLLHHQKDAISDHAFELLFHHGESLRAAYLPFDEDLALEHIEHLSVEIGPRVAGSLEEVEAAEYIEDIFIDLGYETAIEYFDIRNGTEESQNVIAIKEAEGVEDPEIVYLTAHYDSVPNAPGANDNGSGTAALLELARVMQDIPVDKEVRFVALGAEEIGLVGAYRYAETLTEEEINRSFGNFNMDMVATNWEPADTLYVNVVDGQANNVWHQAHAASNTLNNDILFLFQRGASDHVAFHQVGIDAANFIWREPGTHSLEPWYHTPEDTIDKISTEKLKMVGDLIYTSVTELDY</sequence>
<dbReference type="Gene3D" id="3.40.630.10">
    <property type="entry name" value="Zn peptidases"/>
    <property type="match status" value="1"/>
</dbReference>
<dbReference type="Pfam" id="PF22888">
    <property type="entry name" value="FIMAH"/>
    <property type="match status" value="1"/>
</dbReference>
<accession>A0ABS2PC51</accession>
<dbReference type="Pfam" id="PF04389">
    <property type="entry name" value="Peptidase_M28"/>
    <property type="match status" value="1"/>
</dbReference>
<evidence type="ECO:0000256" key="1">
    <source>
        <dbReference type="SAM" id="SignalP"/>
    </source>
</evidence>
<keyword evidence="1" id="KW-0732">Signal</keyword>
<dbReference type="PANTHER" id="PTHR12147:SF26">
    <property type="entry name" value="PEPTIDASE M28 DOMAIN-CONTAINING PROTEIN"/>
    <property type="match status" value="1"/>
</dbReference>
<dbReference type="EMBL" id="JAFBEC010000005">
    <property type="protein sequence ID" value="MBM7633004.1"/>
    <property type="molecule type" value="Genomic_DNA"/>
</dbReference>
<feature type="domain" description="Peptidase M28" evidence="2">
    <location>
        <begin position="176"/>
        <end position="371"/>
    </location>
</feature>
<protein>
    <recommendedName>
        <fullName evidence="6">Aminopeptidase</fullName>
    </recommendedName>
</protein>
<name>A0ABS2PC51_9BACL</name>
<gene>
    <name evidence="4" type="ORF">JOD17_002098</name>
</gene>
<dbReference type="RefSeq" id="WP_204697495.1">
    <property type="nucleotide sequence ID" value="NZ_JAFBEC010000005.1"/>
</dbReference>
<dbReference type="InterPro" id="IPR054470">
    <property type="entry name" value="FIMAH_dom"/>
</dbReference>
<comment type="caution">
    <text evidence="4">The sequence shown here is derived from an EMBL/GenBank/DDBJ whole genome shotgun (WGS) entry which is preliminary data.</text>
</comment>
<dbReference type="InterPro" id="IPR045175">
    <property type="entry name" value="M28_fam"/>
</dbReference>
<reference evidence="4 5" key="1">
    <citation type="submission" date="2021-01" db="EMBL/GenBank/DDBJ databases">
        <title>Genomic Encyclopedia of Type Strains, Phase IV (KMG-IV): sequencing the most valuable type-strain genomes for metagenomic binning, comparative biology and taxonomic classification.</title>
        <authorList>
            <person name="Goeker M."/>
        </authorList>
    </citation>
    <scope>NUCLEOTIDE SEQUENCE [LARGE SCALE GENOMIC DNA]</scope>
    <source>
        <strain evidence="4 5">DSM 25540</strain>
    </source>
</reference>
<dbReference type="InterPro" id="IPR007484">
    <property type="entry name" value="Peptidase_M28"/>
</dbReference>
<feature type="signal peptide" evidence="1">
    <location>
        <begin position="1"/>
        <end position="24"/>
    </location>
</feature>
<feature type="chain" id="PRO_5045211717" description="Aminopeptidase" evidence="1">
    <location>
        <begin position="25"/>
        <end position="378"/>
    </location>
</feature>